<evidence type="ECO:0000313" key="1">
    <source>
        <dbReference type="EMBL" id="MEX3746871.1"/>
    </source>
</evidence>
<name>A0ABV3W1C0_9BACI</name>
<dbReference type="EMBL" id="JBFRHK010000011">
    <property type="protein sequence ID" value="MEX3746871.1"/>
    <property type="molecule type" value="Genomic_DNA"/>
</dbReference>
<comment type="caution">
    <text evidence="1">The sequence shown here is derived from an EMBL/GenBank/DDBJ whole genome shotgun (WGS) entry which is preliminary data.</text>
</comment>
<gene>
    <name evidence="1" type="ORF">AB1300_17250</name>
</gene>
<evidence type="ECO:0000313" key="2">
    <source>
        <dbReference type="Proteomes" id="UP001558534"/>
    </source>
</evidence>
<keyword evidence="2" id="KW-1185">Reference proteome</keyword>
<proteinExistence type="predicted"/>
<dbReference type="Proteomes" id="UP001558534">
    <property type="component" value="Unassembled WGS sequence"/>
</dbReference>
<reference evidence="1 2" key="1">
    <citation type="submission" date="2024-07" db="EMBL/GenBank/DDBJ databases">
        <title>Characterization of a bacterium isolated from hydrolysated instant sea cucumber by whole-genome sequencing and metabolomics.</title>
        <authorList>
            <person name="Luo X."/>
            <person name="Zhang Z."/>
            <person name="Zheng Z."/>
            <person name="Zhang W."/>
            <person name="Ming T."/>
            <person name="Jiao L."/>
            <person name="Su X."/>
            <person name="Kong F."/>
            <person name="Xu J."/>
        </authorList>
    </citation>
    <scope>NUCLEOTIDE SEQUENCE [LARGE SCALE GENOMIC DNA]</scope>
    <source>
        <strain evidence="1 2">XL-2024</strain>
    </source>
</reference>
<dbReference type="RefSeq" id="WP_368637448.1">
    <property type="nucleotide sequence ID" value="NZ_JBFRHK010000011.1"/>
</dbReference>
<accession>A0ABV3W1C0</accession>
<protein>
    <submittedName>
        <fullName evidence="1">Uncharacterized protein</fullName>
    </submittedName>
</protein>
<organism evidence="1 2">
    <name type="scientific">Lysinibacillus xylanilyticus</name>
    <dbReference type="NCBI Taxonomy" id="582475"/>
    <lineage>
        <taxon>Bacteria</taxon>
        <taxon>Bacillati</taxon>
        <taxon>Bacillota</taxon>
        <taxon>Bacilli</taxon>
        <taxon>Bacillales</taxon>
        <taxon>Bacillaceae</taxon>
        <taxon>Lysinibacillus</taxon>
    </lineage>
</organism>
<sequence>MVLAAEKEILPAQTTILAAEQSFTGENFYRGAKSLEGIAPEK</sequence>